<sequence length="89" mass="9756">MAALRSCVPAWRGPVEIGMRAVRCVLGCFDSIHRCPSRWRCLVGRRASRNDQGPPVLPYPWMDACTCVDPCSPSTSSLGSFAPSLAYRV</sequence>
<dbReference type="AlphaFoldDB" id="F2ED58"/>
<name>F2ED58_HORVV</name>
<proteinExistence type="evidence at transcript level"/>
<dbReference type="EMBL" id="AK374083">
    <property type="protein sequence ID" value="BAK05280.1"/>
    <property type="molecule type" value="mRNA"/>
</dbReference>
<accession>F2ED58</accession>
<organism evidence="1">
    <name type="scientific">Hordeum vulgare subsp. vulgare</name>
    <name type="common">Domesticated barley</name>
    <dbReference type="NCBI Taxonomy" id="112509"/>
    <lineage>
        <taxon>Eukaryota</taxon>
        <taxon>Viridiplantae</taxon>
        <taxon>Streptophyta</taxon>
        <taxon>Embryophyta</taxon>
        <taxon>Tracheophyta</taxon>
        <taxon>Spermatophyta</taxon>
        <taxon>Magnoliopsida</taxon>
        <taxon>Liliopsida</taxon>
        <taxon>Poales</taxon>
        <taxon>Poaceae</taxon>
        <taxon>BOP clade</taxon>
        <taxon>Pooideae</taxon>
        <taxon>Triticodae</taxon>
        <taxon>Triticeae</taxon>
        <taxon>Hordeinae</taxon>
        <taxon>Hordeum</taxon>
    </lineage>
</organism>
<reference evidence="1" key="1">
    <citation type="journal article" date="2011" name="Plant Physiol.">
        <title>Comprehensive sequence analysis of 24,783 barley full-length cDNAs derived from 12 clone libraries.</title>
        <authorList>
            <person name="Matsumoto T."/>
            <person name="Tanaka T."/>
            <person name="Sakai H."/>
            <person name="Amano N."/>
            <person name="Kanamori H."/>
            <person name="Kurita K."/>
            <person name="Kikuta A."/>
            <person name="Kamiya K."/>
            <person name="Yamamoto M."/>
            <person name="Ikawa H."/>
            <person name="Fujii N."/>
            <person name="Hori K."/>
            <person name="Itoh T."/>
            <person name="Sato K."/>
        </authorList>
    </citation>
    <scope>NUCLEOTIDE SEQUENCE</scope>
    <source>
        <tissue evidence="1">Flower</tissue>
    </source>
</reference>
<protein>
    <submittedName>
        <fullName evidence="1">Predicted protein</fullName>
    </submittedName>
</protein>
<evidence type="ECO:0000313" key="1">
    <source>
        <dbReference type="EMBL" id="BAK05280.1"/>
    </source>
</evidence>